<evidence type="ECO:0000256" key="8">
    <source>
        <dbReference type="PROSITE-ProRule" id="PRU10052"/>
    </source>
</evidence>
<feature type="compositionally biased region" description="Low complexity" evidence="11">
    <location>
        <begin position="55"/>
        <end position="65"/>
    </location>
</feature>
<evidence type="ECO:0000256" key="1">
    <source>
        <dbReference type="ARBA" id="ARBA00004191"/>
    </source>
</evidence>
<organism evidence="12 13">
    <name type="scientific">Tanacetum coccineum</name>
    <dbReference type="NCBI Taxonomy" id="301880"/>
    <lineage>
        <taxon>Eukaryota</taxon>
        <taxon>Viridiplantae</taxon>
        <taxon>Streptophyta</taxon>
        <taxon>Embryophyta</taxon>
        <taxon>Tracheophyta</taxon>
        <taxon>Spermatophyta</taxon>
        <taxon>Magnoliopsida</taxon>
        <taxon>eudicotyledons</taxon>
        <taxon>Gunneridae</taxon>
        <taxon>Pentapetalae</taxon>
        <taxon>asterids</taxon>
        <taxon>campanulids</taxon>
        <taxon>Asterales</taxon>
        <taxon>Asteraceae</taxon>
        <taxon>Asteroideae</taxon>
        <taxon>Anthemideae</taxon>
        <taxon>Anthemidinae</taxon>
        <taxon>Tanacetum</taxon>
    </lineage>
</organism>
<sequence>MQKICYVPIRWTYDMVKKWKIVHPKVAQFCDCLKWKEVDLSDFEAKKQEKNKIYKSSGSRSSTTKGQDRAKKKGAASSTLSASGNEEALTKLMVNEYASLNEPYNARKSQDREAFLEIRMKELEIKEQKLRMQEYEQRQKDEMFYIGDEAGYHGEYPNTSGDTDQVSAKTFSVDSYGAKGDGKTDDTKAFKKAWKEACSSKTEAVFSVPKNKKYLVKQIKFKGACKAPITMQVAGTILATPEKSDYKKDKTHWLRVERVDNLVLNGGGVIDGNGDIWWKTSCKVDKSRALTLHRCKSLTVKNLNIQNAQKMQISFDHCENVHVSKIQVTAPEDSPNTDGIHITHTQNITVSDSIIGTGDDCISIETGSTNVQATGITCGPGHGISIGSLGDDNSEAYVSDIMVDGAELTRTTNGVRIKTWQGGSGNATNISFKNIKMKNVTNPIIIDQQYCDQDKPCKEESSAVEIKDVTYQSITGTSANEEAITFDCSKGHPCQGIVLQDIDISMEGDGEAKANCTNAEVTLKGKVKPQCSKSIIQYQPGYATYI</sequence>
<keyword evidence="5 9" id="KW-0378">Hydrolase</keyword>
<keyword evidence="3" id="KW-0134">Cell wall</keyword>
<comment type="similarity">
    <text evidence="2 9">Belongs to the glycosyl hydrolase 28 family.</text>
</comment>
<evidence type="ECO:0000256" key="7">
    <source>
        <dbReference type="ARBA" id="ARBA00023316"/>
    </source>
</evidence>
<evidence type="ECO:0000313" key="13">
    <source>
        <dbReference type="Proteomes" id="UP001151760"/>
    </source>
</evidence>
<evidence type="ECO:0000256" key="3">
    <source>
        <dbReference type="ARBA" id="ARBA00022512"/>
    </source>
</evidence>
<dbReference type="SUPFAM" id="SSF51126">
    <property type="entry name" value="Pectin lyase-like"/>
    <property type="match status" value="1"/>
</dbReference>
<dbReference type="InterPro" id="IPR006626">
    <property type="entry name" value="PbH1"/>
</dbReference>
<evidence type="ECO:0000256" key="6">
    <source>
        <dbReference type="ARBA" id="ARBA00023295"/>
    </source>
</evidence>
<reference evidence="12" key="2">
    <citation type="submission" date="2022-01" db="EMBL/GenBank/DDBJ databases">
        <authorList>
            <person name="Yamashiro T."/>
            <person name="Shiraishi A."/>
            <person name="Satake H."/>
            <person name="Nakayama K."/>
        </authorList>
    </citation>
    <scope>NUCLEOTIDE SEQUENCE</scope>
</reference>
<evidence type="ECO:0000256" key="10">
    <source>
        <dbReference type="SAM" id="Coils"/>
    </source>
</evidence>
<feature type="active site" evidence="8">
    <location>
        <position position="382"/>
    </location>
</feature>
<name>A0ABQ4Z2V7_9ASTR</name>
<evidence type="ECO:0000313" key="12">
    <source>
        <dbReference type="EMBL" id="GJS84478.1"/>
    </source>
</evidence>
<evidence type="ECO:0000256" key="5">
    <source>
        <dbReference type="ARBA" id="ARBA00022801"/>
    </source>
</evidence>
<gene>
    <name evidence="12" type="ORF">Tco_0751019</name>
</gene>
<dbReference type="PANTHER" id="PTHR31375">
    <property type="match status" value="1"/>
</dbReference>
<dbReference type="PROSITE" id="PS00502">
    <property type="entry name" value="POLYGALACTURONASE"/>
    <property type="match status" value="1"/>
</dbReference>
<protein>
    <submittedName>
        <fullName evidence="12">Polygalacturonase</fullName>
    </submittedName>
</protein>
<dbReference type="SMART" id="SM00710">
    <property type="entry name" value="PbH1"/>
    <property type="match status" value="4"/>
</dbReference>
<feature type="coiled-coil region" evidence="10">
    <location>
        <begin position="106"/>
        <end position="138"/>
    </location>
</feature>
<dbReference type="EMBL" id="BQNB010010977">
    <property type="protein sequence ID" value="GJS84478.1"/>
    <property type="molecule type" value="Genomic_DNA"/>
</dbReference>
<evidence type="ECO:0000256" key="4">
    <source>
        <dbReference type="ARBA" id="ARBA00022525"/>
    </source>
</evidence>
<accession>A0ABQ4Z2V7</accession>
<keyword evidence="6 9" id="KW-0326">Glycosidase</keyword>
<dbReference type="InterPro" id="IPR000743">
    <property type="entry name" value="Glyco_hydro_28"/>
</dbReference>
<dbReference type="Gene3D" id="2.160.20.10">
    <property type="entry name" value="Single-stranded right-handed beta-helix, Pectin lyase-like"/>
    <property type="match status" value="1"/>
</dbReference>
<reference evidence="12" key="1">
    <citation type="journal article" date="2022" name="Int. J. Mol. Sci.">
        <title>Draft Genome of Tanacetum Coccineum: Genomic Comparison of Closely Related Tanacetum-Family Plants.</title>
        <authorList>
            <person name="Yamashiro T."/>
            <person name="Shiraishi A."/>
            <person name="Nakayama K."/>
            <person name="Satake H."/>
        </authorList>
    </citation>
    <scope>NUCLEOTIDE SEQUENCE</scope>
</reference>
<evidence type="ECO:0000256" key="11">
    <source>
        <dbReference type="SAM" id="MobiDB-lite"/>
    </source>
</evidence>
<dbReference type="InterPro" id="IPR011050">
    <property type="entry name" value="Pectin_lyase_fold/virulence"/>
</dbReference>
<dbReference type="Proteomes" id="UP001151760">
    <property type="component" value="Unassembled WGS sequence"/>
</dbReference>
<comment type="caution">
    <text evidence="12">The sequence shown here is derived from an EMBL/GenBank/DDBJ whole genome shotgun (WGS) entry which is preliminary data.</text>
</comment>
<evidence type="ECO:0000256" key="2">
    <source>
        <dbReference type="ARBA" id="ARBA00008834"/>
    </source>
</evidence>
<dbReference type="Pfam" id="PF00295">
    <property type="entry name" value="Glyco_hydro_28"/>
    <property type="match status" value="1"/>
</dbReference>
<comment type="subcellular location">
    <subcellularLocation>
        <location evidence="1">Secreted</location>
        <location evidence="1">Cell wall</location>
    </subcellularLocation>
</comment>
<dbReference type="InterPro" id="IPR012334">
    <property type="entry name" value="Pectin_lyas_fold"/>
</dbReference>
<feature type="region of interest" description="Disordered" evidence="11">
    <location>
        <begin position="51"/>
        <end position="82"/>
    </location>
</feature>
<keyword evidence="13" id="KW-1185">Reference proteome</keyword>
<keyword evidence="7" id="KW-0961">Cell wall biogenesis/degradation</keyword>
<evidence type="ECO:0000256" key="9">
    <source>
        <dbReference type="RuleBase" id="RU361169"/>
    </source>
</evidence>
<keyword evidence="4" id="KW-0964">Secreted</keyword>
<keyword evidence="10" id="KW-0175">Coiled coil</keyword>
<proteinExistence type="inferred from homology"/>